<dbReference type="Proteomes" id="UP000661715">
    <property type="component" value="Unassembled WGS sequence"/>
</dbReference>
<evidence type="ECO:0000313" key="4">
    <source>
        <dbReference type="Proteomes" id="UP000661715"/>
    </source>
</evidence>
<evidence type="ECO:0000256" key="2">
    <source>
        <dbReference type="SAM" id="SignalP"/>
    </source>
</evidence>
<gene>
    <name evidence="3" type="ORF">B6A10_12335</name>
</gene>
<dbReference type="EMBL" id="NASZ01000020">
    <property type="protein sequence ID" value="MBD0725970.1"/>
    <property type="molecule type" value="Genomic_DNA"/>
</dbReference>
<keyword evidence="4" id="KW-1185">Reference proteome</keyword>
<feature type="region of interest" description="Disordered" evidence="1">
    <location>
        <begin position="128"/>
        <end position="154"/>
    </location>
</feature>
<feature type="signal peptide" evidence="2">
    <location>
        <begin position="1"/>
        <end position="22"/>
    </location>
</feature>
<organism evidence="3 4">
    <name type="scientific">Flavobacterium pokkalii</name>
    <dbReference type="NCBI Taxonomy" id="1940408"/>
    <lineage>
        <taxon>Bacteria</taxon>
        <taxon>Pseudomonadati</taxon>
        <taxon>Bacteroidota</taxon>
        <taxon>Flavobacteriia</taxon>
        <taxon>Flavobacteriales</taxon>
        <taxon>Flavobacteriaceae</taxon>
        <taxon>Flavobacterium</taxon>
    </lineage>
</organism>
<feature type="chain" id="PRO_5045164621" evidence="2">
    <location>
        <begin position="23"/>
        <end position="154"/>
    </location>
</feature>
<name>A0ABR7UST5_9FLAO</name>
<sequence>MKTLKLSIAAIVLFIATSTTQAQVSVNVNIGTPPAWGPVGYANIDYYYLPDIQTYYDIRLSQFIYFNNGRWIHSRYLPGPYRHYDLYRGYKVVLSDYHGRTPYKYFKAHKAKYYKGYKGKPQKTIGYRNYNHHDYHKGNKHHNDHGNNHGHKKH</sequence>
<keyword evidence="2" id="KW-0732">Signal</keyword>
<reference evidence="3 4" key="1">
    <citation type="journal article" date="2020" name="Microbiol. Res.">
        <title>Flavobacterium pokkalii sp. nov., a novel plant growth promoting native rhizobacteria isolated from pokkali rice grown in coastal saline affected agricultural regions of southern India, Kerala.</title>
        <authorList>
            <person name="Menon R.R."/>
            <person name="Kumari S."/>
            <person name="Viver T."/>
            <person name="Rameshkumar N."/>
        </authorList>
    </citation>
    <scope>NUCLEOTIDE SEQUENCE [LARGE SCALE GENOMIC DNA]</scope>
    <source>
        <strain evidence="3 4">L1I52</strain>
    </source>
</reference>
<accession>A0ABR7UST5</accession>
<protein>
    <submittedName>
        <fullName evidence="3">Uncharacterized protein</fullName>
    </submittedName>
</protein>
<comment type="caution">
    <text evidence="3">The sequence shown here is derived from an EMBL/GenBank/DDBJ whole genome shotgun (WGS) entry which is preliminary data.</text>
</comment>
<evidence type="ECO:0000313" key="3">
    <source>
        <dbReference type="EMBL" id="MBD0725970.1"/>
    </source>
</evidence>
<proteinExistence type="predicted"/>
<dbReference type="RefSeq" id="WP_188221110.1">
    <property type="nucleotide sequence ID" value="NZ_NASZ01000020.1"/>
</dbReference>
<evidence type="ECO:0000256" key="1">
    <source>
        <dbReference type="SAM" id="MobiDB-lite"/>
    </source>
</evidence>
<feature type="compositionally biased region" description="Basic residues" evidence="1">
    <location>
        <begin position="138"/>
        <end position="154"/>
    </location>
</feature>